<reference evidence="2 3" key="1">
    <citation type="submission" date="2017-11" db="EMBL/GenBank/DDBJ databases">
        <title>Genome-resolved metagenomics identifies genetic mobility, metabolic interactions, and unexpected diversity in perchlorate-reducing communities.</title>
        <authorList>
            <person name="Barnum T.P."/>
            <person name="Figueroa I.A."/>
            <person name="Carlstrom C.I."/>
            <person name="Lucas L.N."/>
            <person name="Engelbrektson A.L."/>
            <person name="Coates J.D."/>
        </authorList>
    </citation>
    <scope>NUCLEOTIDE SEQUENCE [LARGE SCALE GENOMIC DNA]</scope>
    <source>
        <strain evidence="2">BM301</strain>
    </source>
</reference>
<dbReference type="AlphaFoldDB" id="A0A2N6CXC1"/>
<organism evidence="2 3">
    <name type="scientific">Sedimenticola selenatireducens</name>
    <dbReference type="NCBI Taxonomy" id="191960"/>
    <lineage>
        <taxon>Bacteria</taxon>
        <taxon>Pseudomonadati</taxon>
        <taxon>Pseudomonadota</taxon>
        <taxon>Gammaproteobacteria</taxon>
        <taxon>Chromatiales</taxon>
        <taxon>Sedimenticolaceae</taxon>
        <taxon>Sedimenticola</taxon>
    </lineage>
</organism>
<feature type="transmembrane region" description="Helical" evidence="1">
    <location>
        <begin position="40"/>
        <end position="62"/>
    </location>
</feature>
<dbReference type="RefSeq" id="WP_273438731.1">
    <property type="nucleotide sequence ID" value="NZ_PKUN01000009.1"/>
</dbReference>
<dbReference type="STRING" id="1111735.GCA_000428045_04288"/>
<proteinExistence type="predicted"/>
<comment type="caution">
    <text evidence="2">The sequence shown here is derived from an EMBL/GenBank/DDBJ whole genome shotgun (WGS) entry which is preliminary data.</text>
</comment>
<dbReference type="Proteomes" id="UP000235015">
    <property type="component" value="Unassembled WGS sequence"/>
</dbReference>
<gene>
    <name evidence="2" type="ORF">C0630_08020</name>
</gene>
<keyword evidence="1" id="KW-0472">Membrane</keyword>
<sequence>MKLNCLIRAFRESGRPIVFLTLLCLGLGILFSLLGSEVGIAMISAGLGALLLFILLGSSMGCRPNTG</sequence>
<evidence type="ECO:0000256" key="1">
    <source>
        <dbReference type="SAM" id="Phobius"/>
    </source>
</evidence>
<feature type="transmembrane region" description="Helical" evidence="1">
    <location>
        <begin position="16"/>
        <end position="34"/>
    </location>
</feature>
<dbReference type="EMBL" id="PKUN01000009">
    <property type="protein sequence ID" value="PLX61950.1"/>
    <property type="molecule type" value="Genomic_DNA"/>
</dbReference>
<keyword evidence="1" id="KW-0812">Transmembrane</keyword>
<name>A0A2N6CXC1_9GAMM</name>
<accession>A0A2N6CXC1</accession>
<keyword evidence="1" id="KW-1133">Transmembrane helix</keyword>
<evidence type="ECO:0000313" key="2">
    <source>
        <dbReference type="EMBL" id="PLX61950.1"/>
    </source>
</evidence>
<protein>
    <submittedName>
        <fullName evidence="2">Uncharacterized protein</fullName>
    </submittedName>
</protein>
<evidence type="ECO:0000313" key="3">
    <source>
        <dbReference type="Proteomes" id="UP000235015"/>
    </source>
</evidence>